<dbReference type="AlphaFoldDB" id="A0A821ZYU4"/>
<sequence>YSSDAIRNSSVNDDLNNTSSTLRQEAISITKVRCKQRENWIRSSPAYDQ</sequence>
<protein>
    <submittedName>
        <fullName evidence="2">Uncharacterized protein</fullName>
    </submittedName>
</protein>
<feature type="region of interest" description="Disordered" evidence="1">
    <location>
        <begin position="1"/>
        <end position="22"/>
    </location>
</feature>
<comment type="caution">
    <text evidence="2">The sequence shown here is derived from an EMBL/GenBank/DDBJ whole genome shotgun (WGS) entry which is preliminary data.</text>
</comment>
<evidence type="ECO:0000313" key="2">
    <source>
        <dbReference type="EMBL" id="CAF4993532.1"/>
    </source>
</evidence>
<name>A0A821ZYU4_9BILA</name>
<evidence type="ECO:0000313" key="3">
    <source>
        <dbReference type="Proteomes" id="UP000663848"/>
    </source>
</evidence>
<feature type="non-terminal residue" evidence="2">
    <location>
        <position position="1"/>
    </location>
</feature>
<evidence type="ECO:0000256" key="1">
    <source>
        <dbReference type="SAM" id="MobiDB-lite"/>
    </source>
</evidence>
<reference evidence="2" key="1">
    <citation type="submission" date="2021-02" db="EMBL/GenBank/DDBJ databases">
        <authorList>
            <person name="Nowell W R."/>
        </authorList>
    </citation>
    <scope>NUCLEOTIDE SEQUENCE</scope>
</reference>
<proteinExistence type="predicted"/>
<organism evidence="2 3">
    <name type="scientific">Rotaria socialis</name>
    <dbReference type="NCBI Taxonomy" id="392032"/>
    <lineage>
        <taxon>Eukaryota</taxon>
        <taxon>Metazoa</taxon>
        <taxon>Spiralia</taxon>
        <taxon>Gnathifera</taxon>
        <taxon>Rotifera</taxon>
        <taxon>Eurotatoria</taxon>
        <taxon>Bdelloidea</taxon>
        <taxon>Philodinida</taxon>
        <taxon>Philodinidae</taxon>
        <taxon>Rotaria</taxon>
    </lineage>
</organism>
<accession>A0A821ZYU4</accession>
<dbReference type="EMBL" id="CAJOBR010031044">
    <property type="protein sequence ID" value="CAF4993532.1"/>
    <property type="molecule type" value="Genomic_DNA"/>
</dbReference>
<feature type="non-terminal residue" evidence="2">
    <location>
        <position position="49"/>
    </location>
</feature>
<dbReference type="Proteomes" id="UP000663848">
    <property type="component" value="Unassembled WGS sequence"/>
</dbReference>
<gene>
    <name evidence="2" type="ORF">QYT958_LOCUS37368</name>
</gene>